<evidence type="ECO:0000256" key="12">
    <source>
        <dbReference type="SAM" id="Phobius"/>
    </source>
</evidence>
<organism evidence="13 14">
    <name type="scientific">Sphaerochaeta globosa (strain ATCC BAA-1886 / DSM 22777 / Buddy)</name>
    <name type="common">Spirochaeta sp. (strain Buddy)</name>
    <dbReference type="NCBI Taxonomy" id="158189"/>
    <lineage>
        <taxon>Bacteria</taxon>
        <taxon>Pseudomonadati</taxon>
        <taxon>Spirochaetota</taxon>
        <taxon>Spirochaetia</taxon>
        <taxon>Spirochaetales</taxon>
        <taxon>Sphaerochaetaceae</taxon>
        <taxon>Sphaerochaeta</taxon>
    </lineage>
</organism>
<dbReference type="STRING" id="158189.SpiBuddy_2897"/>
<dbReference type="PANTHER" id="PTHR33909:SF1">
    <property type="entry name" value="SEC TRANSLOCON ACCESSORY COMPLEX SUBUNIT YAJC"/>
    <property type="match status" value="1"/>
</dbReference>
<dbReference type="PRINTS" id="PR01853">
    <property type="entry name" value="YAJCTRNLCASE"/>
</dbReference>
<dbReference type="SMART" id="SM01323">
    <property type="entry name" value="YajC"/>
    <property type="match status" value="1"/>
</dbReference>
<feature type="compositionally biased region" description="Low complexity" evidence="11">
    <location>
        <begin position="125"/>
        <end position="136"/>
    </location>
</feature>
<keyword evidence="6 12" id="KW-0812">Transmembrane</keyword>
<dbReference type="Pfam" id="PF02699">
    <property type="entry name" value="YajC"/>
    <property type="match status" value="1"/>
</dbReference>
<proteinExistence type="inferred from homology"/>
<dbReference type="EMBL" id="CP002541">
    <property type="protein sequence ID" value="ADY14705.1"/>
    <property type="molecule type" value="Genomic_DNA"/>
</dbReference>
<evidence type="ECO:0000256" key="4">
    <source>
        <dbReference type="ARBA" id="ARBA00022448"/>
    </source>
</evidence>
<feature type="transmembrane region" description="Helical" evidence="12">
    <location>
        <begin position="25"/>
        <end position="42"/>
    </location>
</feature>
<evidence type="ECO:0000256" key="1">
    <source>
        <dbReference type="ARBA" id="ARBA00004162"/>
    </source>
</evidence>
<evidence type="ECO:0000256" key="8">
    <source>
        <dbReference type="ARBA" id="ARBA00022989"/>
    </source>
</evidence>
<evidence type="ECO:0000256" key="3">
    <source>
        <dbReference type="ARBA" id="ARBA00014962"/>
    </source>
</evidence>
<sequence>MLSFLSAMAAPEASGAAGTTGSMMTTFVTFGLIIVIFYFLIIRPQKKRDKETKEMLAAIKKGDKVVSIGGIHGTVVAVKETTVVVKVDDNTRLEFSRSAISSIVNRKAENAEPSSKKKAKKERVSAPQTVEATVEQAEVEADAEKKDNN</sequence>
<dbReference type="Proteomes" id="UP000008466">
    <property type="component" value="Chromosome"/>
</dbReference>
<evidence type="ECO:0000256" key="10">
    <source>
        <dbReference type="ARBA" id="ARBA00023136"/>
    </source>
</evidence>
<keyword evidence="5" id="KW-1003">Cell membrane</keyword>
<gene>
    <name evidence="13" type="ordered locus">SpiBuddy_2897</name>
</gene>
<evidence type="ECO:0000256" key="6">
    <source>
        <dbReference type="ARBA" id="ARBA00022692"/>
    </source>
</evidence>
<dbReference type="NCBIfam" id="TIGR00739">
    <property type="entry name" value="yajC"/>
    <property type="match status" value="1"/>
</dbReference>
<keyword evidence="14" id="KW-1185">Reference proteome</keyword>
<keyword evidence="7" id="KW-0653">Protein transport</keyword>
<protein>
    <recommendedName>
        <fullName evidence="3">Sec translocon accessory complex subunit YajC</fullName>
    </recommendedName>
</protein>
<dbReference type="AlphaFoldDB" id="F0RSA0"/>
<dbReference type="KEGG" id="sbu:SpiBuddy_2897"/>
<accession>F0RSA0</accession>
<dbReference type="PANTHER" id="PTHR33909">
    <property type="entry name" value="SEC TRANSLOCON ACCESSORY COMPLEX SUBUNIT YAJC"/>
    <property type="match status" value="1"/>
</dbReference>
<comment type="similarity">
    <text evidence="2">Belongs to the YajC family.</text>
</comment>
<dbReference type="OrthoDB" id="9800132at2"/>
<keyword evidence="9" id="KW-0811">Translocation</keyword>
<dbReference type="RefSeq" id="WP_013608548.1">
    <property type="nucleotide sequence ID" value="NC_015152.1"/>
</dbReference>
<dbReference type="GO" id="GO:0015031">
    <property type="term" value="P:protein transport"/>
    <property type="evidence" value="ECO:0007669"/>
    <property type="project" value="UniProtKB-KW"/>
</dbReference>
<keyword evidence="10 12" id="KW-0472">Membrane</keyword>
<comment type="subcellular location">
    <subcellularLocation>
        <location evidence="1">Cell membrane</location>
        <topology evidence="1">Single-pass membrane protein</topology>
    </subcellularLocation>
</comment>
<evidence type="ECO:0000256" key="7">
    <source>
        <dbReference type="ARBA" id="ARBA00022927"/>
    </source>
</evidence>
<dbReference type="eggNOG" id="COG1862">
    <property type="taxonomic scope" value="Bacteria"/>
</dbReference>
<feature type="region of interest" description="Disordered" evidence="11">
    <location>
        <begin position="106"/>
        <end position="149"/>
    </location>
</feature>
<evidence type="ECO:0000256" key="11">
    <source>
        <dbReference type="SAM" id="MobiDB-lite"/>
    </source>
</evidence>
<evidence type="ECO:0000256" key="5">
    <source>
        <dbReference type="ARBA" id="ARBA00022475"/>
    </source>
</evidence>
<evidence type="ECO:0000256" key="2">
    <source>
        <dbReference type="ARBA" id="ARBA00006742"/>
    </source>
</evidence>
<evidence type="ECO:0000313" key="13">
    <source>
        <dbReference type="EMBL" id="ADY14705.1"/>
    </source>
</evidence>
<dbReference type="GO" id="GO:0005886">
    <property type="term" value="C:plasma membrane"/>
    <property type="evidence" value="ECO:0007669"/>
    <property type="project" value="UniProtKB-SubCell"/>
</dbReference>
<name>F0RSA0_SPHGB</name>
<keyword evidence="8 12" id="KW-1133">Transmembrane helix</keyword>
<reference evidence="14" key="1">
    <citation type="submission" date="2011-02" db="EMBL/GenBank/DDBJ databases">
        <title>Complete sequence of Spirochaeta sp. Buddy.</title>
        <authorList>
            <person name="Lucas S."/>
            <person name="Copeland A."/>
            <person name="Lapidus A."/>
            <person name="Cheng J.-F."/>
            <person name="Goodwin L."/>
            <person name="Pitluck S."/>
            <person name="Zeytun A."/>
            <person name="Detter J.C."/>
            <person name="Han C."/>
            <person name="Tapia R."/>
            <person name="Land M."/>
            <person name="Hauser L."/>
            <person name="Kyrpides N."/>
            <person name="Ivanova N."/>
            <person name="Mikhailova N."/>
            <person name="Pagani I."/>
            <person name="Ritalahti K.M."/>
            <person name="Loeffler F.E."/>
            <person name="Woyke T."/>
        </authorList>
    </citation>
    <scope>NUCLEOTIDE SEQUENCE [LARGE SCALE GENOMIC DNA]</scope>
    <source>
        <strain evidence="14">ATCC BAA-1886 / DSM 22777 / Buddy</strain>
    </source>
</reference>
<evidence type="ECO:0000313" key="14">
    <source>
        <dbReference type="Proteomes" id="UP000008466"/>
    </source>
</evidence>
<keyword evidence="4" id="KW-0813">Transport</keyword>
<dbReference type="HOGENOM" id="CLU_116157_1_1_12"/>
<dbReference type="InterPro" id="IPR003849">
    <property type="entry name" value="Preprotein_translocase_YajC"/>
</dbReference>
<evidence type="ECO:0000256" key="9">
    <source>
        <dbReference type="ARBA" id="ARBA00023010"/>
    </source>
</evidence>